<keyword evidence="1" id="KW-0808">Transferase</keyword>
<dbReference type="GO" id="GO:0006654">
    <property type="term" value="P:phosphatidic acid biosynthetic process"/>
    <property type="evidence" value="ECO:0007669"/>
    <property type="project" value="TreeGrafter"/>
</dbReference>
<reference evidence="4" key="2">
    <citation type="submission" date="2020-09" db="EMBL/GenBank/DDBJ databases">
        <authorList>
            <person name="Sun Q."/>
            <person name="Zhou Y."/>
        </authorList>
    </citation>
    <scope>NUCLEOTIDE SEQUENCE</scope>
    <source>
        <strain evidence="4">CGMCC 4.7306</strain>
    </source>
</reference>
<dbReference type="Proteomes" id="UP000613840">
    <property type="component" value="Unassembled WGS sequence"/>
</dbReference>
<organism evidence="4 5">
    <name type="scientific">Microlunatus endophyticus</name>
    <dbReference type="NCBI Taxonomy" id="1716077"/>
    <lineage>
        <taxon>Bacteria</taxon>
        <taxon>Bacillati</taxon>
        <taxon>Actinomycetota</taxon>
        <taxon>Actinomycetes</taxon>
        <taxon>Propionibacteriales</taxon>
        <taxon>Propionibacteriaceae</taxon>
        <taxon>Microlunatus</taxon>
    </lineage>
</organism>
<accession>A0A917W0W5</accession>
<proteinExistence type="predicted"/>
<feature type="domain" description="Phospholipid/glycerol acyltransferase" evidence="3">
    <location>
        <begin position="51"/>
        <end position="172"/>
    </location>
</feature>
<dbReference type="RefSeq" id="WP_188894240.1">
    <property type="nucleotide sequence ID" value="NZ_BMMZ01000002.1"/>
</dbReference>
<dbReference type="AlphaFoldDB" id="A0A917W0W5"/>
<dbReference type="EMBL" id="BMMZ01000002">
    <property type="protein sequence ID" value="GGL55166.1"/>
    <property type="molecule type" value="Genomic_DNA"/>
</dbReference>
<keyword evidence="2" id="KW-0012">Acyltransferase</keyword>
<reference evidence="4" key="1">
    <citation type="journal article" date="2014" name="Int. J. Syst. Evol. Microbiol.">
        <title>Complete genome sequence of Corynebacterium casei LMG S-19264T (=DSM 44701T), isolated from a smear-ripened cheese.</title>
        <authorList>
            <consortium name="US DOE Joint Genome Institute (JGI-PGF)"/>
            <person name="Walter F."/>
            <person name="Albersmeier A."/>
            <person name="Kalinowski J."/>
            <person name="Ruckert C."/>
        </authorList>
    </citation>
    <scope>NUCLEOTIDE SEQUENCE</scope>
    <source>
        <strain evidence="4">CGMCC 4.7306</strain>
    </source>
</reference>
<dbReference type="SMART" id="SM00563">
    <property type="entry name" value="PlsC"/>
    <property type="match status" value="1"/>
</dbReference>
<evidence type="ECO:0000256" key="2">
    <source>
        <dbReference type="ARBA" id="ARBA00023315"/>
    </source>
</evidence>
<dbReference type="InterPro" id="IPR002123">
    <property type="entry name" value="Plipid/glycerol_acylTrfase"/>
</dbReference>
<sequence length="224" mass="25059">MIDDWIRRIRSPRLAGLRTLMRWTVLRPVSRWFLRIRISGLDHCTGLDQPVIVVANHSSHWDSVLVHGYLPTAITRRLATAAAADHFFHRSRPPVAPRLFFNAFPVERPGRPSKAPRGLTGELLSAGTSVLIFPEGTRSRSGSSRTGSFNPGAASLAVRRNLTCLPIQITGTWQAWPPHQTRPRRPRRAVTMTIGEPLVPQPDETIAGFNQRLRQALEAPATHR</sequence>
<dbReference type="PANTHER" id="PTHR10434:SF11">
    <property type="entry name" value="1-ACYL-SN-GLYCEROL-3-PHOSPHATE ACYLTRANSFERASE"/>
    <property type="match status" value="1"/>
</dbReference>
<dbReference type="GO" id="GO:0003841">
    <property type="term" value="F:1-acylglycerol-3-phosphate O-acyltransferase activity"/>
    <property type="evidence" value="ECO:0007669"/>
    <property type="project" value="TreeGrafter"/>
</dbReference>
<evidence type="ECO:0000259" key="3">
    <source>
        <dbReference type="SMART" id="SM00563"/>
    </source>
</evidence>
<protein>
    <recommendedName>
        <fullName evidence="3">Phospholipid/glycerol acyltransferase domain-containing protein</fullName>
    </recommendedName>
</protein>
<dbReference type="SUPFAM" id="SSF69593">
    <property type="entry name" value="Glycerol-3-phosphate (1)-acyltransferase"/>
    <property type="match status" value="1"/>
</dbReference>
<gene>
    <name evidence="4" type="ORF">GCM10011575_11950</name>
</gene>
<comment type="caution">
    <text evidence="4">The sequence shown here is derived from an EMBL/GenBank/DDBJ whole genome shotgun (WGS) entry which is preliminary data.</text>
</comment>
<evidence type="ECO:0000313" key="4">
    <source>
        <dbReference type="EMBL" id="GGL55166.1"/>
    </source>
</evidence>
<evidence type="ECO:0000256" key="1">
    <source>
        <dbReference type="ARBA" id="ARBA00022679"/>
    </source>
</evidence>
<evidence type="ECO:0000313" key="5">
    <source>
        <dbReference type="Proteomes" id="UP000613840"/>
    </source>
</evidence>
<name>A0A917W0W5_9ACTN</name>
<dbReference type="CDD" id="cd07989">
    <property type="entry name" value="LPLAT_AGPAT-like"/>
    <property type="match status" value="1"/>
</dbReference>
<keyword evidence="5" id="KW-1185">Reference proteome</keyword>
<dbReference type="PANTHER" id="PTHR10434">
    <property type="entry name" value="1-ACYL-SN-GLYCEROL-3-PHOSPHATE ACYLTRANSFERASE"/>
    <property type="match status" value="1"/>
</dbReference>
<dbReference type="Pfam" id="PF01553">
    <property type="entry name" value="Acyltransferase"/>
    <property type="match status" value="1"/>
</dbReference>